<keyword evidence="3" id="KW-0309">Germination</keyword>
<dbReference type="PANTHER" id="PTHR35789">
    <property type="entry name" value="SPORE GERMINATION PROTEIN B3"/>
    <property type="match status" value="1"/>
</dbReference>
<dbReference type="Gene3D" id="3.30.300.210">
    <property type="entry name" value="Nutrient germinant receptor protein C, domain 3"/>
    <property type="match status" value="1"/>
</dbReference>
<dbReference type="PANTHER" id="PTHR35789:SF1">
    <property type="entry name" value="SPORE GERMINATION PROTEIN B3"/>
    <property type="match status" value="1"/>
</dbReference>
<evidence type="ECO:0000256" key="5">
    <source>
        <dbReference type="ARBA" id="ARBA00023136"/>
    </source>
</evidence>
<comment type="subcellular location">
    <subcellularLocation>
        <location evidence="1">Membrane</location>
        <topology evidence="1">Lipid-anchor</topology>
    </subcellularLocation>
</comment>
<evidence type="ECO:0000256" key="7">
    <source>
        <dbReference type="ARBA" id="ARBA00023288"/>
    </source>
</evidence>
<dbReference type="PROSITE" id="PS51257">
    <property type="entry name" value="PROKAR_LIPOPROTEIN"/>
    <property type="match status" value="1"/>
</dbReference>
<feature type="domain" description="Spore germination GerAC-like C-terminal" evidence="8">
    <location>
        <begin position="217"/>
        <end position="388"/>
    </location>
</feature>
<dbReference type="EMBL" id="BMPN01000015">
    <property type="protein sequence ID" value="GGJ77307.1"/>
    <property type="molecule type" value="Genomic_DNA"/>
</dbReference>
<evidence type="ECO:0000259" key="9">
    <source>
        <dbReference type="Pfam" id="PF25198"/>
    </source>
</evidence>
<dbReference type="NCBIfam" id="TIGR02887">
    <property type="entry name" value="spore_ger_x_C"/>
    <property type="match status" value="1"/>
</dbReference>
<protein>
    <submittedName>
        <fullName evidence="10">Germination protein</fullName>
    </submittedName>
</protein>
<dbReference type="Gene3D" id="6.20.190.10">
    <property type="entry name" value="Nutrient germinant receptor protein C, domain 1"/>
    <property type="match status" value="1"/>
</dbReference>
<dbReference type="InterPro" id="IPR057336">
    <property type="entry name" value="GerAC_N"/>
</dbReference>
<evidence type="ECO:0000256" key="4">
    <source>
        <dbReference type="ARBA" id="ARBA00022729"/>
    </source>
</evidence>
<dbReference type="Proteomes" id="UP000634435">
    <property type="component" value="Unassembled WGS sequence"/>
</dbReference>
<comment type="caution">
    <text evidence="10">The sequence shown here is derived from an EMBL/GenBank/DDBJ whole genome shotgun (WGS) entry which is preliminary data.</text>
</comment>
<sequence length="399" mass="45365">MRKYHYFEFLLFILIILPFLSGCWDCVEIEDRGFVVGSAIDLVDKKSDGTYELMLTNQAVVPSGVGTPMESKGNQEAYMNISATGGSLFEITREMSSLTSQSLFFAHIKLLLLSEDVVKEPRLFENIMDVHLRDHEMRRNLRIVVVEGEARKALNIKPENEKIPALYIHSLMDNNYKNFGALKTMHIGDIHEKLLSERSYVVPELHIYNNKFLQYKGAVVFRGISNEMIDSLSEDETKGLEFMTEKDEGGVIEVEVEVDGQKLTVEISKINQTIQIKDENRENLSVEVAINIEGDVGERFGQAENVMDTSYLKKVEEATANRVKELAEKTIEKAQKDLKVDILGISDILYQRHYDLWNEIKDNWVRGGNSFTQSNIHVSTNAVIESVGSIRKDKATESE</sequence>
<dbReference type="InterPro" id="IPR046953">
    <property type="entry name" value="Spore_GerAC-like_C"/>
</dbReference>
<keyword evidence="7" id="KW-0449">Lipoprotein</keyword>
<evidence type="ECO:0000256" key="1">
    <source>
        <dbReference type="ARBA" id="ARBA00004635"/>
    </source>
</evidence>
<dbReference type="InterPro" id="IPR038501">
    <property type="entry name" value="Spore_GerAC_C_sf"/>
</dbReference>
<organism evidence="10 11">
    <name type="scientific">Virgibacillus kapii</name>
    <dbReference type="NCBI Taxonomy" id="1638645"/>
    <lineage>
        <taxon>Bacteria</taxon>
        <taxon>Bacillati</taxon>
        <taxon>Bacillota</taxon>
        <taxon>Bacilli</taxon>
        <taxon>Bacillales</taxon>
        <taxon>Bacillaceae</taxon>
        <taxon>Virgibacillus</taxon>
    </lineage>
</organism>
<dbReference type="RefSeq" id="WP_188944435.1">
    <property type="nucleotide sequence ID" value="NZ_BMPN01000015.1"/>
</dbReference>
<feature type="domain" description="Spore germination protein N-terminal" evidence="9">
    <location>
        <begin position="27"/>
        <end position="206"/>
    </location>
</feature>
<evidence type="ECO:0000313" key="11">
    <source>
        <dbReference type="Proteomes" id="UP000634435"/>
    </source>
</evidence>
<name>A0ABQ2DYG6_9BACI</name>
<dbReference type="Pfam" id="PF25198">
    <property type="entry name" value="Spore_GerAC_N"/>
    <property type="match status" value="1"/>
</dbReference>
<evidence type="ECO:0000313" key="10">
    <source>
        <dbReference type="EMBL" id="GGJ77307.1"/>
    </source>
</evidence>
<keyword evidence="4" id="KW-0732">Signal</keyword>
<proteinExistence type="inferred from homology"/>
<evidence type="ECO:0000256" key="6">
    <source>
        <dbReference type="ARBA" id="ARBA00023139"/>
    </source>
</evidence>
<evidence type="ECO:0000256" key="3">
    <source>
        <dbReference type="ARBA" id="ARBA00022544"/>
    </source>
</evidence>
<dbReference type="InterPro" id="IPR008844">
    <property type="entry name" value="Spore_GerAC-like"/>
</dbReference>
<accession>A0ABQ2DYG6</accession>
<keyword evidence="6" id="KW-0564">Palmitate</keyword>
<gene>
    <name evidence="10" type="primary">gerLC</name>
    <name evidence="10" type="ORF">GCM10007111_43650</name>
</gene>
<evidence type="ECO:0000259" key="8">
    <source>
        <dbReference type="Pfam" id="PF05504"/>
    </source>
</evidence>
<comment type="similarity">
    <text evidence="2">Belongs to the GerABKC lipoprotein family.</text>
</comment>
<reference evidence="11" key="1">
    <citation type="journal article" date="2019" name="Int. J. Syst. Evol. Microbiol.">
        <title>The Global Catalogue of Microorganisms (GCM) 10K type strain sequencing project: providing services to taxonomists for standard genome sequencing and annotation.</title>
        <authorList>
            <consortium name="The Broad Institute Genomics Platform"/>
            <consortium name="The Broad Institute Genome Sequencing Center for Infectious Disease"/>
            <person name="Wu L."/>
            <person name="Ma J."/>
        </authorList>
    </citation>
    <scope>NUCLEOTIDE SEQUENCE [LARGE SCALE GENOMIC DNA]</scope>
    <source>
        <strain evidence="11">JCM 30071</strain>
    </source>
</reference>
<keyword evidence="11" id="KW-1185">Reference proteome</keyword>
<dbReference type="Pfam" id="PF05504">
    <property type="entry name" value="Spore_GerAC"/>
    <property type="match status" value="1"/>
</dbReference>
<keyword evidence="5" id="KW-0472">Membrane</keyword>
<evidence type="ECO:0000256" key="2">
    <source>
        <dbReference type="ARBA" id="ARBA00007886"/>
    </source>
</evidence>